<feature type="non-terminal residue" evidence="1">
    <location>
        <position position="350"/>
    </location>
</feature>
<dbReference type="EMBL" id="UINC01089925">
    <property type="protein sequence ID" value="SVC41415.1"/>
    <property type="molecule type" value="Genomic_DNA"/>
</dbReference>
<name>A0A382M0F2_9ZZZZ</name>
<evidence type="ECO:0000313" key="1">
    <source>
        <dbReference type="EMBL" id="SVC41415.1"/>
    </source>
</evidence>
<dbReference type="Gene3D" id="2.40.160.130">
    <property type="entry name" value="Capsule assembly protein Wzi"/>
    <property type="match status" value="1"/>
</dbReference>
<organism evidence="1">
    <name type="scientific">marine metagenome</name>
    <dbReference type="NCBI Taxonomy" id="408172"/>
    <lineage>
        <taxon>unclassified sequences</taxon>
        <taxon>metagenomes</taxon>
        <taxon>ecological metagenomes</taxon>
    </lineage>
</organism>
<proteinExistence type="predicted"/>
<gene>
    <name evidence="1" type="ORF">METZ01_LOCUS294269</name>
</gene>
<accession>A0A382M0F2</accession>
<reference evidence="1" key="1">
    <citation type="submission" date="2018-05" db="EMBL/GenBank/DDBJ databases">
        <authorList>
            <person name="Lanie J.A."/>
            <person name="Ng W.-L."/>
            <person name="Kazmierczak K.M."/>
            <person name="Andrzejewski T.M."/>
            <person name="Davidsen T.M."/>
            <person name="Wayne K.J."/>
            <person name="Tettelin H."/>
            <person name="Glass J.I."/>
            <person name="Rusch D."/>
            <person name="Podicherti R."/>
            <person name="Tsui H.-C.T."/>
            <person name="Winkler M.E."/>
        </authorList>
    </citation>
    <scope>NUCLEOTIDE SEQUENCE</scope>
</reference>
<dbReference type="InterPro" id="IPR038636">
    <property type="entry name" value="Wzi_sf"/>
</dbReference>
<sequence>MKIIQKKMLTINFCIILQLIFGSILFCQHVPIESDHPIYVFIHQEIAKGTLDIKYSSLTPLYRGTVLDLLDELERKSSDKNKLIKRFQSEFSIDQIHNGLKYPWEKEKLSSDFASLFLFSNNIPEPHIFTYKDSQNIFWADLEERITLESSNDPYRIYRDRFTFSLFLDSSITIHTDFRINRFVDKPPIPKQISYYKDQWVEYFPEVNWTIWYEDQSLIHFKGKHLDFELSKIPFTWGYSPDYSPIFSANTAPFPFISIEKSFNKVRFKSIHGFLLPFTNEKIHTMVLVPEKNIAAHRLEIDLTPNFTASISEMAIYGRRRFEAEYLLPLNWFWGSEHNLGDRDNILMAV</sequence>
<dbReference type="AlphaFoldDB" id="A0A382M0F2"/>
<protein>
    <submittedName>
        <fullName evidence="1">Uncharacterized protein</fullName>
    </submittedName>
</protein>